<keyword evidence="5 6" id="KW-0472">Membrane</keyword>
<dbReference type="SMART" id="SM00244">
    <property type="entry name" value="PHB"/>
    <property type="match status" value="1"/>
</dbReference>
<dbReference type="NCBIfam" id="TIGR01932">
    <property type="entry name" value="hflC"/>
    <property type="match status" value="1"/>
</dbReference>
<name>A0A0F9S473_9ZZZZ</name>
<evidence type="ECO:0000256" key="4">
    <source>
        <dbReference type="ARBA" id="ARBA00022989"/>
    </source>
</evidence>
<proteinExistence type="inferred from homology"/>
<protein>
    <recommendedName>
        <fullName evidence="7">Band 7 domain-containing protein</fullName>
    </recommendedName>
</protein>
<dbReference type="CDD" id="cd03405">
    <property type="entry name" value="SPFH_HflC"/>
    <property type="match status" value="1"/>
</dbReference>
<keyword evidence="3 6" id="KW-0812">Transmembrane</keyword>
<dbReference type="InterPro" id="IPR036013">
    <property type="entry name" value="Band_7/SPFH_dom_sf"/>
</dbReference>
<evidence type="ECO:0000256" key="2">
    <source>
        <dbReference type="ARBA" id="ARBA00007862"/>
    </source>
</evidence>
<organism evidence="8">
    <name type="scientific">marine sediment metagenome</name>
    <dbReference type="NCBI Taxonomy" id="412755"/>
    <lineage>
        <taxon>unclassified sequences</taxon>
        <taxon>metagenomes</taxon>
        <taxon>ecological metagenomes</taxon>
    </lineage>
</organism>
<dbReference type="InterPro" id="IPR001972">
    <property type="entry name" value="Stomatin_HflK_fam"/>
</dbReference>
<evidence type="ECO:0000256" key="1">
    <source>
        <dbReference type="ARBA" id="ARBA00004370"/>
    </source>
</evidence>
<evidence type="ECO:0000256" key="6">
    <source>
        <dbReference type="SAM" id="Phobius"/>
    </source>
</evidence>
<feature type="transmembrane region" description="Helical" evidence="6">
    <location>
        <begin position="17"/>
        <end position="36"/>
    </location>
</feature>
<dbReference type="PANTHER" id="PTHR42911:SF1">
    <property type="entry name" value="MODULATOR OF FTSH PROTEASE HFLC"/>
    <property type="match status" value="1"/>
</dbReference>
<dbReference type="EMBL" id="LAZR01000820">
    <property type="protein sequence ID" value="KKN57067.1"/>
    <property type="molecule type" value="Genomic_DNA"/>
</dbReference>
<comment type="similarity">
    <text evidence="2">Belongs to the band 7/mec-2 family. HflC subfamily.</text>
</comment>
<dbReference type="PANTHER" id="PTHR42911">
    <property type="entry name" value="MODULATOR OF FTSH PROTEASE HFLC"/>
    <property type="match status" value="1"/>
</dbReference>
<gene>
    <name evidence="8" type="ORF">LCGC14_0565940</name>
</gene>
<dbReference type="Gene3D" id="3.30.479.30">
    <property type="entry name" value="Band 7 domain"/>
    <property type="match status" value="1"/>
</dbReference>
<sequence length="298" mass="33837">MMHVAEGAVKMSSRTNIIIFLCLLAFITAITSVFFVDERQRVLLLRLGQIERSDFQPGIHFKIPFVNEVRRFDGRVLSFDATPSRYLTGEKKNVIVDSFILWRIADVSAYYTSMGGVEDRAQLRLSQIIKDLLRGEFGKRTIQQLVSGDRTSMVDQIITDANKTATKFGIEIVNVRIKRIDLPSEVSSSVYTRMEAERERVAKTLRSQGAEEAEKIRSDADRQRTIILADAKRTAEELRGMGDAKATDTYAKAYGQNSDFYSFYRRLTAYQNVFTGDDMLVIEPKGEFFNNFSGSSVK</sequence>
<dbReference type="InterPro" id="IPR001107">
    <property type="entry name" value="Band_7"/>
</dbReference>
<comment type="caution">
    <text evidence="8">The sequence shown here is derived from an EMBL/GenBank/DDBJ whole genome shotgun (WGS) entry which is preliminary data.</text>
</comment>
<evidence type="ECO:0000313" key="8">
    <source>
        <dbReference type="EMBL" id="KKN57067.1"/>
    </source>
</evidence>
<keyword evidence="4 6" id="KW-1133">Transmembrane helix</keyword>
<dbReference type="Pfam" id="PF01145">
    <property type="entry name" value="Band_7"/>
    <property type="match status" value="1"/>
</dbReference>
<dbReference type="PIRSF" id="PIRSF005651">
    <property type="entry name" value="HflC"/>
    <property type="match status" value="1"/>
</dbReference>
<evidence type="ECO:0000259" key="7">
    <source>
        <dbReference type="SMART" id="SM00244"/>
    </source>
</evidence>
<reference evidence="8" key="1">
    <citation type="journal article" date="2015" name="Nature">
        <title>Complex archaea that bridge the gap between prokaryotes and eukaryotes.</title>
        <authorList>
            <person name="Spang A."/>
            <person name="Saw J.H."/>
            <person name="Jorgensen S.L."/>
            <person name="Zaremba-Niedzwiedzka K."/>
            <person name="Martijn J."/>
            <person name="Lind A.E."/>
            <person name="van Eijk R."/>
            <person name="Schleper C."/>
            <person name="Guy L."/>
            <person name="Ettema T.J."/>
        </authorList>
    </citation>
    <scope>NUCLEOTIDE SEQUENCE</scope>
</reference>
<dbReference type="GO" id="GO:0016020">
    <property type="term" value="C:membrane"/>
    <property type="evidence" value="ECO:0007669"/>
    <property type="project" value="UniProtKB-SubCell"/>
</dbReference>
<comment type="subcellular location">
    <subcellularLocation>
        <location evidence="1">Membrane</location>
    </subcellularLocation>
</comment>
<dbReference type="PRINTS" id="PR00721">
    <property type="entry name" value="STOMATIN"/>
</dbReference>
<evidence type="ECO:0000256" key="5">
    <source>
        <dbReference type="ARBA" id="ARBA00023136"/>
    </source>
</evidence>
<dbReference type="AlphaFoldDB" id="A0A0F9S473"/>
<dbReference type="SUPFAM" id="SSF117892">
    <property type="entry name" value="Band 7/SPFH domain"/>
    <property type="match status" value="1"/>
</dbReference>
<feature type="domain" description="Band 7" evidence="7">
    <location>
        <begin position="31"/>
        <end position="194"/>
    </location>
</feature>
<accession>A0A0F9S473</accession>
<dbReference type="InterPro" id="IPR010200">
    <property type="entry name" value="HflC"/>
</dbReference>
<evidence type="ECO:0000256" key="3">
    <source>
        <dbReference type="ARBA" id="ARBA00022692"/>
    </source>
</evidence>